<gene>
    <name evidence="2" type="ORF">E7102_11195</name>
</gene>
<dbReference type="EMBL" id="SUYD01000014">
    <property type="protein sequence ID" value="MBE6267007.1"/>
    <property type="molecule type" value="Genomic_DNA"/>
</dbReference>
<evidence type="ECO:0000313" key="3">
    <source>
        <dbReference type="Proteomes" id="UP000763088"/>
    </source>
</evidence>
<protein>
    <submittedName>
        <fullName evidence="2">Uncharacterized protein</fullName>
    </submittedName>
</protein>
<sequence length="141" mass="15545">MNEQFDIKKVKVYRTLEGTIFEAAALIILLSAWITSIIAQRLDTTDDWIGMGVFSIVIIVCLLCAYSPSHINLFNIPLRNIRQVELSIRMVRVLSVGLALMSLAIAIVGPNSPLMKVLSIGIVAVVGIIGFVFIYLIQKAK</sequence>
<accession>A0A928BVT2</accession>
<comment type="caution">
    <text evidence="2">The sequence shown here is derived from an EMBL/GenBank/DDBJ whole genome shotgun (WGS) entry which is preliminary data.</text>
</comment>
<feature type="transmembrane region" description="Helical" evidence="1">
    <location>
        <begin position="90"/>
        <end position="108"/>
    </location>
</feature>
<dbReference type="Proteomes" id="UP000763088">
    <property type="component" value="Unassembled WGS sequence"/>
</dbReference>
<feature type="transmembrane region" description="Helical" evidence="1">
    <location>
        <begin position="20"/>
        <end position="42"/>
    </location>
</feature>
<evidence type="ECO:0000256" key="1">
    <source>
        <dbReference type="SAM" id="Phobius"/>
    </source>
</evidence>
<name>A0A928BVT2_XYLRU</name>
<keyword evidence="1" id="KW-1133">Transmembrane helix</keyword>
<feature type="transmembrane region" description="Helical" evidence="1">
    <location>
        <begin position="48"/>
        <end position="69"/>
    </location>
</feature>
<dbReference type="AlphaFoldDB" id="A0A928BVT2"/>
<feature type="transmembrane region" description="Helical" evidence="1">
    <location>
        <begin position="114"/>
        <end position="137"/>
    </location>
</feature>
<organism evidence="2 3">
    <name type="scientific">Xylanibacter ruminicola</name>
    <name type="common">Prevotella ruminicola</name>
    <dbReference type="NCBI Taxonomy" id="839"/>
    <lineage>
        <taxon>Bacteria</taxon>
        <taxon>Pseudomonadati</taxon>
        <taxon>Bacteroidota</taxon>
        <taxon>Bacteroidia</taxon>
        <taxon>Bacteroidales</taxon>
        <taxon>Prevotellaceae</taxon>
        <taxon>Xylanibacter</taxon>
    </lineage>
</organism>
<keyword evidence="1" id="KW-0812">Transmembrane</keyword>
<evidence type="ECO:0000313" key="2">
    <source>
        <dbReference type="EMBL" id="MBE6267007.1"/>
    </source>
</evidence>
<keyword evidence="1" id="KW-0472">Membrane</keyword>
<proteinExistence type="predicted"/>
<reference evidence="2" key="1">
    <citation type="submission" date="2019-04" db="EMBL/GenBank/DDBJ databases">
        <title>Evolution of Biomass-Degrading Anaerobic Consortia Revealed by Metagenomics.</title>
        <authorList>
            <person name="Peng X."/>
        </authorList>
    </citation>
    <scope>NUCLEOTIDE SEQUENCE</scope>
    <source>
        <strain evidence="2">SIG141</strain>
    </source>
</reference>